<dbReference type="AlphaFoldDB" id="A0A1I0AU07"/>
<accession>A0A1I0AU07</accession>
<feature type="transmembrane region" description="Helical" evidence="1">
    <location>
        <begin position="6"/>
        <end position="24"/>
    </location>
</feature>
<evidence type="ECO:0000256" key="1">
    <source>
        <dbReference type="SAM" id="Phobius"/>
    </source>
</evidence>
<protein>
    <submittedName>
        <fullName evidence="2">Uncharacterized protein</fullName>
    </submittedName>
</protein>
<gene>
    <name evidence="2" type="ORF">SAMN05216389_10437</name>
</gene>
<reference evidence="2 3" key="1">
    <citation type="submission" date="2016-10" db="EMBL/GenBank/DDBJ databases">
        <authorList>
            <person name="de Groot N.N."/>
        </authorList>
    </citation>
    <scope>NUCLEOTIDE SEQUENCE [LARGE SCALE GENOMIC DNA]</scope>
    <source>
        <strain evidence="2 3">IBRC-M 10780</strain>
    </source>
</reference>
<organism evidence="2 3">
    <name type="scientific">Oceanobacillus limi</name>
    <dbReference type="NCBI Taxonomy" id="930131"/>
    <lineage>
        <taxon>Bacteria</taxon>
        <taxon>Bacillati</taxon>
        <taxon>Bacillota</taxon>
        <taxon>Bacilli</taxon>
        <taxon>Bacillales</taxon>
        <taxon>Bacillaceae</taxon>
        <taxon>Oceanobacillus</taxon>
    </lineage>
</organism>
<dbReference type="EMBL" id="FOHE01000004">
    <property type="protein sequence ID" value="SES97893.1"/>
    <property type="molecule type" value="Genomic_DNA"/>
</dbReference>
<dbReference type="RefSeq" id="WP_090867789.1">
    <property type="nucleotide sequence ID" value="NZ_FOHE01000004.1"/>
</dbReference>
<name>A0A1I0AU07_9BACI</name>
<sequence length="59" mass="7123">MNDWLIRMIMVVVALPFIFYFIALGKNVRQTEKEHKKDMTYELNPFTGMKMPEDDNKRK</sequence>
<dbReference type="OrthoDB" id="2893476at2"/>
<evidence type="ECO:0000313" key="2">
    <source>
        <dbReference type="EMBL" id="SES97893.1"/>
    </source>
</evidence>
<keyword evidence="3" id="KW-1185">Reference proteome</keyword>
<dbReference type="Proteomes" id="UP000198618">
    <property type="component" value="Unassembled WGS sequence"/>
</dbReference>
<keyword evidence="1" id="KW-0812">Transmembrane</keyword>
<keyword evidence="1" id="KW-1133">Transmembrane helix</keyword>
<proteinExistence type="predicted"/>
<evidence type="ECO:0000313" key="3">
    <source>
        <dbReference type="Proteomes" id="UP000198618"/>
    </source>
</evidence>
<keyword evidence="1" id="KW-0472">Membrane</keyword>